<evidence type="ECO:0000313" key="3">
    <source>
        <dbReference type="EMBL" id="MFD1631709.1"/>
    </source>
</evidence>
<proteinExistence type="predicted"/>
<dbReference type="RefSeq" id="WP_379664076.1">
    <property type="nucleotide sequence ID" value="NZ_JBHUDG010000050.1"/>
</dbReference>
<reference evidence="4" key="1">
    <citation type="journal article" date="2019" name="Int. J. Syst. Evol. Microbiol.">
        <title>The Global Catalogue of Microorganisms (GCM) 10K type strain sequencing project: providing services to taxonomists for standard genome sequencing and annotation.</title>
        <authorList>
            <consortium name="The Broad Institute Genomics Platform"/>
            <consortium name="The Broad Institute Genome Sequencing Center for Infectious Disease"/>
            <person name="Wu L."/>
            <person name="Ma J."/>
        </authorList>
    </citation>
    <scope>NUCLEOTIDE SEQUENCE [LARGE SCALE GENOMIC DNA]</scope>
    <source>
        <strain evidence="4">CCUG 53762</strain>
    </source>
</reference>
<dbReference type="Proteomes" id="UP001597118">
    <property type="component" value="Unassembled WGS sequence"/>
</dbReference>
<name>A0ABW4IH75_9SPHI</name>
<gene>
    <name evidence="3" type="ORF">ACFSAH_17685</name>
</gene>
<comment type="caution">
    <text evidence="3">The sequence shown here is derived from an EMBL/GenBank/DDBJ whole genome shotgun (WGS) entry which is preliminary data.</text>
</comment>
<evidence type="ECO:0000256" key="1">
    <source>
        <dbReference type="SAM" id="MobiDB-lite"/>
    </source>
</evidence>
<organism evidence="3 4">
    <name type="scientific">Pseudopedobacter beijingensis</name>
    <dbReference type="NCBI Taxonomy" id="1207056"/>
    <lineage>
        <taxon>Bacteria</taxon>
        <taxon>Pseudomonadati</taxon>
        <taxon>Bacteroidota</taxon>
        <taxon>Sphingobacteriia</taxon>
        <taxon>Sphingobacteriales</taxon>
        <taxon>Sphingobacteriaceae</taxon>
        <taxon>Pseudopedobacter</taxon>
    </lineage>
</organism>
<accession>A0ABW4IH75</accession>
<protein>
    <submittedName>
        <fullName evidence="3">LruC domain-containing protein</fullName>
    </submittedName>
</protein>
<feature type="region of interest" description="Disordered" evidence="1">
    <location>
        <begin position="530"/>
        <end position="550"/>
    </location>
</feature>
<dbReference type="Pfam" id="PF16130">
    <property type="entry name" value="DUF4842"/>
    <property type="match status" value="1"/>
</dbReference>
<keyword evidence="4" id="KW-1185">Reference proteome</keyword>
<evidence type="ECO:0000313" key="4">
    <source>
        <dbReference type="Proteomes" id="UP001597118"/>
    </source>
</evidence>
<dbReference type="EMBL" id="JBHUDG010000050">
    <property type="protein sequence ID" value="MFD1631709.1"/>
    <property type="molecule type" value="Genomic_DNA"/>
</dbReference>
<feature type="domain" description="DUF4842" evidence="2">
    <location>
        <begin position="613"/>
        <end position="807"/>
    </location>
</feature>
<evidence type="ECO:0000259" key="2">
    <source>
        <dbReference type="Pfam" id="PF16130"/>
    </source>
</evidence>
<sequence length="823" mass="88348">MKIKYLSILALAFLASCQKDGLKVDEGGKSLDEISVSSQFDWRTTQDVNLSISINDSRFPGKQHVLKVYVGDPAKGGQIISKGSATLLTPFNTKIALPVVLQEVYIERVAPDGSKVFGVVKVGNNVSVAVSETGIVGSYKGLSSSKMAAPSLFASTPKENAPVVPSDAILITQNTNIQAGKSYKAEGNVSLNNINGTSATIYVTGNATLGINFGSSLKVVVMPGAILTLNNPNFNGEYTLQNFGTISGLKNNFKVTSGSVFYNDNQNLNLNGFQVAGTLTNFGKLTLGGNLDVSGSFKNEGTVEHNGGLNNSGTFSNGGSYILNGTLNAGGSFNNSGNFTITTSGTNNFNNGSAYNTGVFKADNAKINISSGSLTNNGTFGGKELNFTGSSTVANYCKIYSLTNAIFDGYLDNYSYVYVGETSQINGSSSIKLFADAMFSTDMTDNFSGLVTGASSSKPGLFKIRTQSDNKINNAPTTAVFTGNLYLYDKNRVSVVNKQNGFTSTEIAAGKFSGGAKLIGNTNVFIPKSDCNDEGNGVDTTPPVKPDTDGDGIIDEEDDYPNDPNKAFNNYSLNYNTGGSSVAFEDNWPLRGDYDMNDVVITYRYNVVTNAKDEVVEIKADYKLLASGGIFKNGAGVQFNIPRANAKNFKSTKSSYLEEGQDSVVVILFENSREEQATWNTEPLQPSSPVVDYSISFDVVNGPKLANFGIGVYNPFIWNNSQGYGRGYETHLMGKQPTNKANRALFGTADDNSASGKKYSTKDNLPWALEIPTAPFKYPKERIAITEAYLRFAQWAESGGTQYVDWYTNFIPGYINGELLYNK</sequence>
<dbReference type="InterPro" id="IPR031025">
    <property type="entry name" value="LruC_dom"/>
</dbReference>
<dbReference type="NCBIfam" id="TIGR04456">
    <property type="entry name" value="LruC_dom"/>
    <property type="match status" value="1"/>
</dbReference>
<dbReference type="InterPro" id="IPR032295">
    <property type="entry name" value="DUF4842"/>
</dbReference>
<dbReference type="PROSITE" id="PS51257">
    <property type="entry name" value="PROKAR_LIPOPROTEIN"/>
    <property type="match status" value="1"/>
</dbReference>